<proteinExistence type="predicted"/>
<feature type="compositionally biased region" description="Low complexity" evidence="2">
    <location>
        <begin position="609"/>
        <end position="627"/>
    </location>
</feature>
<gene>
    <name evidence="3" type="primary">Contig17428.g18542</name>
    <name evidence="3" type="ORF">STYLEM_7733</name>
</gene>
<dbReference type="InParanoid" id="A0A078A946"/>
<protein>
    <submittedName>
        <fullName evidence="3">Uncharacterized protein</fullName>
    </submittedName>
</protein>
<feature type="coiled-coil region" evidence="1">
    <location>
        <begin position="717"/>
        <end position="751"/>
    </location>
</feature>
<dbReference type="Proteomes" id="UP000039865">
    <property type="component" value="Unassembled WGS sequence"/>
</dbReference>
<organism evidence="3 4">
    <name type="scientific">Stylonychia lemnae</name>
    <name type="common">Ciliate</name>
    <dbReference type="NCBI Taxonomy" id="5949"/>
    <lineage>
        <taxon>Eukaryota</taxon>
        <taxon>Sar</taxon>
        <taxon>Alveolata</taxon>
        <taxon>Ciliophora</taxon>
        <taxon>Intramacronucleata</taxon>
        <taxon>Spirotrichea</taxon>
        <taxon>Stichotrichia</taxon>
        <taxon>Sporadotrichida</taxon>
        <taxon>Oxytrichidae</taxon>
        <taxon>Stylonychinae</taxon>
        <taxon>Stylonychia</taxon>
    </lineage>
</organism>
<feature type="compositionally biased region" description="Low complexity" evidence="2">
    <location>
        <begin position="696"/>
        <end position="709"/>
    </location>
</feature>
<dbReference type="EMBL" id="CCKQ01007392">
    <property type="protein sequence ID" value="CDW78749.1"/>
    <property type="molecule type" value="Genomic_DNA"/>
</dbReference>
<evidence type="ECO:0000313" key="3">
    <source>
        <dbReference type="EMBL" id="CDW78749.1"/>
    </source>
</evidence>
<reference evidence="3 4" key="1">
    <citation type="submission" date="2014-06" db="EMBL/GenBank/DDBJ databases">
        <authorList>
            <person name="Swart Estienne"/>
        </authorList>
    </citation>
    <scope>NUCLEOTIDE SEQUENCE [LARGE SCALE GENOMIC DNA]</scope>
    <source>
        <strain evidence="3 4">130c</strain>
    </source>
</reference>
<feature type="region of interest" description="Disordered" evidence="2">
    <location>
        <begin position="696"/>
        <end position="716"/>
    </location>
</feature>
<accession>A0A078A946</accession>
<dbReference type="InterPro" id="IPR036322">
    <property type="entry name" value="WD40_repeat_dom_sf"/>
</dbReference>
<sequence>MQGDSDLQLLINQQDQIQNILSSFHQAGTLTGVIIDFTIVNNSTLYLLYQQHVIVVDISQLTNSKLNGLPQLIDQIAIQGPFNRIEAAYDNKYLVLTHKNKAQILQINLQTQEQFIHRIENEDQRSIRDIHINKNYICILFDKNEVAVFDISHKQRVFRAVFRDATAQVTRLFYIKDFEDDVDYNDEIEEEYNRFKDDEIVDDKPRLFQGYFLFVENQIIKSQNSNISSSGSKAVKSTSIQSFEKICLVKAINNSSAGKIQKQGTINSKNQTQEQQSLHSQDFLKISEKTAKLVEYNEKRGIIFLLNQEKPSQNMILYTIKLKIADDHDSDSDDAKKRVNLTEGYKFWFIKEMRLNLNYSIIQAINTSSGHRKPKILKVVRRPNTRQSKEEFYIYVAIGNQVLCYLFDYKDFIPNDQNIKQYAEGGAELNFQQSLIKNNILDQLMGAQKNQAAFSDSLFDKDYFSTQNPGVIISQKNIQLQETISVNDIQPQFRDNFTAQSVVNDHQFQQTQSYLEKILKMEYPTIEDELTNQIEDHLQNEQYNNEIDEDFKAQQEQVKQELDKAIEDVLKDDIVLQSSSLMMEEELKNDAVSQLNPELVVKVSEESKQSNSSQQEANTKNATATETPQSQAQPTGGKKKKNKNKNKNNAGNNTQNVQQQQQQNQIPSQTQNQTQQVSQNQSVLNNQTSAVNNQTSNAAQNNQQNAQSVKKIQKTPQEQMIDNYQELTRKYQDLAQKISSMQRQVQNQSNQQIEIDKSISKNIKAVLPGIIQQQLQETVVPEMIKNIKSVDKQIKEQVMPQVENQIQDIFAKLIENGLIQQSNNNKQNAEKQKSNKLLQDKQIDDSEIKAAIMQQFEQTMKKQIKPMLENQLKHVVESAQQSLLFANIEFENRLRQEEEKNKQMMEYYISKLDQMMEANQNKSLQMNRSFKQSRPLGSPVYYPGQPDLHMPPPQSYHNAYYPIHPGQLPFMYEMGLQKSASYHPHYNLNAYFTPQQFQVEGLQKQIDTRFSSKLLPNSDDDDENEVDVGIQEENKNSDGEYGLPDELDENTKQSQSQYRQLMQKAKHQSVLMQNSYAKQQISPIMQNQFIQESNINLTNANQMKGQISNVMTANGQAILMFNEDEITPLQGRSSNKLVSKDSSFISTMNMNSNTNKKTQNSQVKVKQTGLTTQQIIQQVQQKAAAQPKPQKQGSKGKGGEFEHILTYFKQIANGLPKQLDQLYKNKPFLTELNNFLKNNISELNGLHQNIISQFMKKIYDRSMMEDATNEYKKEGLKIYKRLNSRVCKQREDMKQLLPKIMEMEKALKEQIQE</sequence>
<keyword evidence="1" id="KW-0175">Coiled coil</keyword>
<feature type="compositionally biased region" description="Basic residues" evidence="2">
    <location>
        <begin position="637"/>
        <end position="646"/>
    </location>
</feature>
<feature type="region of interest" description="Disordered" evidence="2">
    <location>
        <begin position="1010"/>
        <end position="1054"/>
    </location>
</feature>
<name>A0A078A946_STYLE</name>
<evidence type="ECO:0000313" key="4">
    <source>
        <dbReference type="Proteomes" id="UP000039865"/>
    </source>
</evidence>
<evidence type="ECO:0000256" key="1">
    <source>
        <dbReference type="SAM" id="Coils"/>
    </source>
</evidence>
<dbReference type="SUPFAM" id="SSF50978">
    <property type="entry name" value="WD40 repeat-like"/>
    <property type="match status" value="1"/>
</dbReference>
<keyword evidence="4" id="KW-1185">Reference proteome</keyword>
<feature type="compositionally biased region" description="Low complexity" evidence="2">
    <location>
        <begin position="647"/>
        <end position="682"/>
    </location>
</feature>
<evidence type="ECO:0000256" key="2">
    <source>
        <dbReference type="SAM" id="MobiDB-lite"/>
    </source>
</evidence>
<feature type="region of interest" description="Disordered" evidence="2">
    <location>
        <begin position="603"/>
        <end position="682"/>
    </location>
</feature>